<dbReference type="NCBIfam" id="TIGR00231">
    <property type="entry name" value="small_GTP"/>
    <property type="match status" value="1"/>
</dbReference>
<dbReference type="SMART" id="SM00173">
    <property type="entry name" value="RAS"/>
    <property type="match status" value="1"/>
</dbReference>
<dbReference type="InterPro" id="IPR001806">
    <property type="entry name" value="Small_GTPase"/>
</dbReference>
<dbReference type="EMBL" id="PDXA01000054">
    <property type="protein sequence ID" value="RYN40481.1"/>
    <property type="molecule type" value="Genomic_DNA"/>
</dbReference>
<proteinExistence type="inferred from homology"/>
<dbReference type="Gene3D" id="3.40.50.300">
    <property type="entry name" value="P-loop containing nucleotide triphosphate hydrolases"/>
    <property type="match status" value="1"/>
</dbReference>
<dbReference type="PANTHER" id="PTHR24072">
    <property type="entry name" value="RHO FAMILY GTPASE"/>
    <property type="match status" value="1"/>
</dbReference>
<dbReference type="SMART" id="SM00174">
    <property type="entry name" value="RHO"/>
    <property type="match status" value="1"/>
</dbReference>
<organism evidence="6 7">
    <name type="scientific">Alternaria tenuissima</name>
    <dbReference type="NCBI Taxonomy" id="119927"/>
    <lineage>
        <taxon>Eukaryota</taxon>
        <taxon>Fungi</taxon>
        <taxon>Dikarya</taxon>
        <taxon>Ascomycota</taxon>
        <taxon>Pezizomycotina</taxon>
        <taxon>Dothideomycetes</taxon>
        <taxon>Pleosporomycetidae</taxon>
        <taxon>Pleosporales</taxon>
        <taxon>Pleosporineae</taxon>
        <taxon>Pleosporaceae</taxon>
        <taxon>Alternaria</taxon>
        <taxon>Alternaria sect. Alternaria</taxon>
        <taxon>Alternaria alternata complex</taxon>
    </lineage>
</organism>
<name>A0A4Q4M2F0_9PLEO</name>
<dbReference type="GO" id="GO:0007264">
    <property type="term" value="P:small GTPase-mediated signal transduction"/>
    <property type="evidence" value="ECO:0007669"/>
    <property type="project" value="InterPro"/>
</dbReference>
<dbReference type="GO" id="GO:0003924">
    <property type="term" value="F:GTPase activity"/>
    <property type="evidence" value="ECO:0007669"/>
    <property type="project" value="InterPro"/>
</dbReference>
<dbReference type="InterPro" id="IPR005225">
    <property type="entry name" value="Small_GTP-bd"/>
</dbReference>
<evidence type="ECO:0000313" key="7">
    <source>
        <dbReference type="Proteomes" id="UP000292402"/>
    </source>
</evidence>
<dbReference type="GO" id="GO:0005525">
    <property type="term" value="F:GTP binding"/>
    <property type="evidence" value="ECO:0007669"/>
    <property type="project" value="UniProtKB-KW"/>
</dbReference>
<evidence type="ECO:0000256" key="4">
    <source>
        <dbReference type="ARBA" id="ARBA00023134"/>
    </source>
</evidence>
<dbReference type="Pfam" id="PF00071">
    <property type="entry name" value="Ras"/>
    <property type="match status" value="1"/>
</dbReference>
<feature type="compositionally biased region" description="Acidic residues" evidence="5">
    <location>
        <begin position="325"/>
        <end position="341"/>
    </location>
</feature>
<evidence type="ECO:0000313" key="6">
    <source>
        <dbReference type="EMBL" id="RYN40481.1"/>
    </source>
</evidence>
<dbReference type="PROSITE" id="PS51419">
    <property type="entry name" value="RAB"/>
    <property type="match status" value="1"/>
</dbReference>
<dbReference type="PROSITE" id="PS51420">
    <property type="entry name" value="RHO"/>
    <property type="match status" value="1"/>
</dbReference>
<feature type="compositionally biased region" description="Polar residues" evidence="5">
    <location>
        <begin position="274"/>
        <end position="289"/>
    </location>
</feature>
<evidence type="ECO:0000256" key="3">
    <source>
        <dbReference type="ARBA" id="ARBA00022741"/>
    </source>
</evidence>
<accession>A0A4Q4M2F0</accession>
<evidence type="ECO:0000256" key="1">
    <source>
        <dbReference type="ARBA" id="ARBA00010142"/>
    </source>
</evidence>
<dbReference type="Proteomes" id="UP000292402">
    <property type="component" value="Unassembled WGS sequence"/>
</dbReference>
<dbReference type="SUPFAM" id="SSF52540">
    <property type="entry name" value="P-loop containing nucleoside triphosphate hydrolases"/>
    <property type="match status" value="1"/>
</dbReference>
<keyword evidence="3" id="KW-0547">Nucleotide-binding</keyword>
<protein>
    <recommendedName>
        <fullName evidence="8">Fungal N-terminal domain-containing protein</fullName>
    </recommendedName>
</protein>
<dbReference type="FunFam" id="3.40.50.300:FF:001179">
    <property type="entry name" value="Rho family GTPase"/>
    <property type="match status" value="1"/>
</dbReference>
<dbReference type="InterPro" id="IPR003578">
    <property type="entry name" value="Small_GTPase_Rho"/>
</dbReference>
<feature type="region of interest" description="Disordered" evidence="5">
    <location>
        <begin position="274"/>
        <end position="343"/>
    </location>
</feature>
<evidence type="ECO:0000256" key="5">
    <source>
        <dbReference type="SAM" id="MobiDB-lite"/>
    </source>
</evidence>
<dbReference type="PRINTS" id="PR00449">
    <property type="entry name" value="RASTRNSFRMNG"/>
</dbReference>
<comment type="similarity">
    <text evidence="1">Belongs to the small GTPase superfamily. Rho family.</text>
</comment>
<dbReference type="SMART" id="SM00175">
    <property type="entry name" value="RAB"/>
    <property type="match status" value="1"/>
</dbReference>
<reference evidence="7" key="1">
    <citation type="journal article" date="2019" name="bioRxiv">
        <title>Genomics, evolutionary history and diagnostics of the Alternaria alternata species group including apple and Asian pear pathotypes.</title>
        <authorList>
            <person name="Armitage A.D."/>
            <person name="Cockerton H.M."/>
            <person name="Sreenivasaprasad S."/>
            <person name="Woodhall J.W."/>
            <person name="Lane C.R."/>
            <person name="Harrison R.J."/>
            <person name="Clarkson J.P."/>
        </authorList>
    </citation>
    <scope>NUCLEOTIDE SEQUENCE [LARGE SCALE GENOMIC DNA]</scope>
    <source>
        <strain evidence="7">FERA 1082</strain>
    </source>
</reference>
<evidence type="ECO:0000256" key="2">
    <source>
        <dbReference type="ARBA" id="ARBA00022481"/>
    </source>
</evidence>
<keyword evidence="2" id="KW-0488">Methylation</keyword>
<evidence type="ECO:0008006" key="8">
    <source>
        <dbReference type="Google" id="ProtNLM"/>
    </source>
</evidence>
<gene>
    <name evidence="6" type="ORF">AA0114_g11066</name>
</gene>
<sequence length="590" mass="65444">MDPFSISLGVITLTTLVSKAGIELKRLRGSAAETSNNINAMLADLSALKSILDLIEVGFEDLDSRAPLTGHIGAHWTALKMTLSDGCDALQKLELLLLSVNKDVKFLDSTRRAIRLKEANDQIVMYRQEIQAYKDALQLSFQAVIFFQQCTDTHNTTEILDKSYDMLQDLHRLAANVEVKLTALNMILNGRQETDNTSVIHLQRCVRTAATVVASASTVRGDDIVDEYMETSDAMSNFGWLMDDLAPSDLTLNWVASLGDGRQISTRLNTLTIPEPSANVTGSPSASQYTPSPSSPPALSPTLSHARKTSTSSFNLASPIMSGSELEDDDSQGSLSGEDETTNINAVKKRRNFSLSSLLSPRIKAKTVSRKKRLLCKDDLKINSAGQVMTKWTFFGDGACGKTCFLISTSKGIYSEVYVPTIFENYVADLQVDGVKFKCALWDTAGQIDFDGLRPSGYAQTDIFCICFSIDCWDSLENVLEKWLPEVKQYKRKRDPIFLLGFKEDLRQDPKTIEELSKNNRAPITTAKGEEIAKEIGALKYFECSAIRHQGTKEIFDNILSMILAASPQLKKRYKSGNWRRKAMDMLQPS</sequence>
<keyword evidence="4" id="KW-0342">GTP-binding</keyword>
<dbReference type="AlphaFoldDB" id="A0A4Q4M2F0"/>
<comment type="caution">
    <text evidence="6">The sequence shown here is derived from an EMBL/GenBank/DDBJ whole genome shotgun (WGS) entry which is preliminary data.</text>
</comment>
<dbReference type="InterPro" id="IPR027417">
    <property type="entry name" value="P-loop_NTPase"/>
</dbReference>